<keyword evidence="5" id="KW-1185">Reference proteome</keyword>
<gene>
    <name evidence="4" type="ORF">BC659_1661</name>
</gene>
<sequence length="376" mass="43341">MRIAINAIFLQNNPMEGYGHYTAEVIQRIISKHPNDEFLLLYDRPWDDNFFDQPNITRLLVTPAARHPLSFKYWYDVKATAAVKGWKADVWFQPYGFCSITSRVPQVLMIHDLAFKHYPAYISWYQRLYYRWFTPAFIKKAQKLITVSNFSKEDIAKTYRVGDGKMVVIPGAARQGFVPLEWEEKQAVKDGYADGREYFLFVGGIHPRKNLITLLKAFSHFKKWQHSNMKLLVAGRMAWQYEDLLEKLKTYKYREDVLLLGYLPETQLQRVTAAAYALVYPSWFEGFGLPILEAMQAGVPVICSNTSSMPEVAGDAAILTDPSNYEAMGKEMIALYRNESIRNAFVEKGLQRAKAFSWDETAQSVYKELEAAAVSR</sequence>
<evidence type="ECO:0000259" key="2">
    <source>
        <dbReference type="Pfam" id="PF00534"/>
    </source>
</evidence>
<protein>
    <submittedName>
        <fullName evidence="4">Glycosyltransferase involved in cell wall biosynthesis</fullName>
    </submittedName>
</protein>
<dbReference type="PANTHER" id="PTHR46401:SF2">
    <property type="entry name" value="GLYCOSYLTRANSFERASE WBBK-RELATED"/>
    <property type="match status" value="1"/>
</dbReference>
<evidence type="ECO:0000259" key="3">
    <source>
        <dbReference type="Pfam" id="PF13439"/>
    </source>
</evidence>
<dbReference type="AlphaFoldDB" id="A0A4R6IWS6"/>
<dbReference type="EMBL" id="SNWP01000011">
    <property type="protein sequence ID" value="TDO26355.1"/>
    <property type="molecule type" value="Genomic_DNA"/>
</dbReference>
<comment type="caution">
    <text evidence="4">The sequence shown here is derived from an EMBL/GenBank/DDBJ whole genome shotgun (WGS) entry which is preliminary data.</text>
</comment>
<dbReference type="InterPro" id="IPR028098">
    <property type="entry name" value="Glyco_trans_4-like_N"/>
</dbReference>
<dbReference type="InterPro" id="IPR001296">
    <property type="entry name" value="Glyco_trans_1"/>
</dbReference>
<name>A0A4R6IWS6_9BACT</name>
<dbReference type="GO" id="GO:0016757">
    <property type="term" value="F:glycosyltransferase activity"/>
    <property type="evidence" value="ECO:0007669"/>
    <property type="project" value="InterPro"/>
</dbReference>
<feature type="domain" description="Glycosyl transferase family 1" evidence="2">
    <location>
        <begin position="187"/>
        <end position="350"/>
    </location>
</feature>
<dbReference type="Gene3D" id="3.40.50.2000">
    <property type="entry name" value="Glycogen Phosphorylase B"/>
    <property type="match status" value="2"/>
</dbReference>
<dbReference type="RefSeq" id="WP_133474210.1">
    <property type="nucleotide sequence ID" value="NZ_SNWP01000011.1"/>
</dbReference>
<organism evidence="4 5">
    <name type="scientific">Sediminibacterium goheungense</name>
    <dbReference type="NCBI Taxonomy" id="1086393"/>
    <lineage>
        <taxon>Bacteria</taxon>
        <taxon>Pseudomonadati</taxon>
        <taxon>Bacteroidota</taxon>
        <taxon>Chitinophagia</taxon>
        <taxon>Chitinophagales</taxon>
        <taxon>Chitinophagaceae</taxon>
        <taxon>Sediminibacterium</taxon>
    </lineage>
</organism>
<dbReference type="SUPFAM" id="SSF53756">
    <property type="entry name" value="UDP-Glycosyltransferase/glycogen phosphorylase"/>
    <property type="match status" value="1"/>
</dbReference>
<dbReference type="Pfam" id="PF00534">
    <property type="entry name" value="Glycos_transf_1"/>
    <property type="match status" value="1"/>
</dbReference>
<keyword evidence="1 4" id="KW-0808">Transferase</keyword>
<dbReference type="Proteomes" id="UP000295741">
    <property type="component" value="Unassembled WGS sequence"/>
</dbReference>
<accession>A0A4R6IWS6</accession>
<dbReference type="OrthoDB" id="9801609at2"/>
<dbReference type="FunFam" id="3.40.50.2000:FF:000119">
    <property type="entry name" value="Glycosyl transferase group 1"/>
    <property type="match status" value="1"/>
</dbReference>
<evidence type="ECO:0000313" key="4">
    <source>
        <dbReference type="EMBL" id="TDO26355.1"/>
    </source>
</evidence>
<reference evidence="4 5" key="1">
    <citation type="submission" date="2019-03" db="EMBL/GenBank/DDBJ databases">
        <title>Genomic Encyclopedia of Archaeal and Bacterial Type Strains, Phase II (KMG-II): from individual species to whole genera.</title>
        <authorList>
            <person name="Goeker M."/>
        </authorList>
    </citation>
    <scope>NUCLEOTIDE SEQUENCE [LARGE SCALE GENOMIC DNA]</scope>
    <source>
        <strain evidence="4 5">DSM 28323</strain>
    </source>
</reference>
<evidence type="ECO:0000313" key="5">
    <source>
        <dbReference type="Proteomes" id="UP000295741"/>
    </source>
</evidence>
<proteinExistence type="predicted"/>
<dbReference type="CDD" id="cd03809">
    <property type="entry name" value="GT4_MtfB-like"/>
    <property type="match status" value="1"/>
</dbReference>
<dbReference type="Pfam" id="PF13439">
    <property type="entry name" value="Glyco_transf_4"/>
    <property type="match status" value="1"/>
</dbReference>
<dbReference type="PANTHER" id="PTHR46401">
    <property type="entry name" value="GLYCOSYLTRANSFERASE WBBK-RELATED"/>
    <property type="match status" value="1"/>
</dbReference>
<feature type="domain" description="Glycosyltransferase subfamily 4-like N-terminal" evidence="3">
    <location>
        <begin position="54"/>
        <end position="170"/>
    </location>
</feature>
<evidence type="ECO:0000256" key="1">
    <source>
        <dbReference type="ARBA" id="ARBA00022679"/>
    </source>
</evidence>